<dbReference type="RefSeq" id="WP_037545864.1">
    <property type="nucleotide sequence ID" value="NZ_JNUP01000024.1"/>
</dbReference>
<dbReference type="InterPro" id="IPR050490">
    <property type="entry name" value="Bact_solute-bd_prot1"/>
</dbReference>
<dbReference type="Proteomes" id="UP000029692">
    <property type="component" value="Unassembled WGS sequence"/>
</dbReference>
<organism evidence="4 5">
    <name type="scientific">Spirochaeta lutea</name>
    <dbReference type="NCBI Taxonomy" id="1480694"/>
    <lineage>
        <taxon>Bacteria</taxon>
        <taxon>Pseudomonadati</taxon>
        <taxon>Spirochaetota</taxon>
        <taxon>Spirochaetia</taxon>
        <taxon>Spirochaetales</taxon>
        <taxon>Spirochaetaceae</taxon>
        <taxon>Spirochaeta</taxon>
    </lineage>
</organism>
<dbReference type="PANTHER" id="PTHR43649:SF12">
    <property type="entry name" value="DIACETYLCHITOBIOSE BINDING PROTEIN DASA"/>
    <property type="match status" value="1"/>
</dbReference>
<accession>A0A098R137</accession>
<dbReference type="SUPFAM" id="SSF53850">
    <property type="entry name" value="Periplasmic binding protein-like II"/>
    <property type="match status" value="1"/>
</dbReference>
<dbReference type="PROSITE" id="PS51257">
    <property type="entry name" value="PROKAR_LIPOPROTEIN"/>
    <property type="match status" value="1"/>
</dbReference>
<dbReference type="Gene3D" id="3.40.190.10">
    <property type="entry name" value="Periplasmic binding protein-like II"/>
    <property type="match status" value="1"/>
</dbReference>
<dbReference type="OrthoDB" id="383937at2"/>
<feature type="signal peptide" evidence="3">
    <location>
        <begin position="1"/>
        <end position="21"/>
    </location>
</feature>
<dbReference type="AlphaFoldDB" id="A0A098R137"/>
<dbReference type="InterPro" id="IPR006059">
    <property type="entry name" value="SBP"/>
</dbReference>
<evidence type="ECO:0000256" key="1">
    <source>
        <dbReference type="ARBA" id="ARBA00004418"/>
    </source>
</evidence>
<evidence type="ECO:0000313" key="5">
    <source>
        <dbReference type="Proteomes" id="UP000029692"/>
    </source>
</evidence>
<dbReference type="eggNOG" id="COG1653">
    <property type="taxonomic scope" value="Bacteria"/>
</dbReference>
<reference evidence="4 5" key="1">
    <citation type="submission" date="2014-05" db="EMBL/GenBank/DDBJ databases">
        <title>De novo Genome Sequence of Spirocheata sp.</title>
        <authorList>
            <person name="Shivani Y."/>
            <person name="Subhash Y."/>
            <person name="Tushar L."/>
            <person name="Sasikala C."/>
            <person name="Ramana C.V."/>
        </authorList>
    </citation>
    <scope>NUCLEOTIDE SEQUENCE [LARGE SCALE GENOMIC DNA]</scope>
    <source>
        <strain evidence="4 5">JC230</strain>
    </source>
</reference>
<dbReference type="EMBL" id="JNUP01000024">
    <property type="protein sequence ID" value="KGE73491.1"/>
    <property type="molecule type" value="Genomic_DNA"/>
</dbReference>
<protein>
    <recommendedName>
        <fullName evidence="6">ABC transporter substrate-binding protein</fullName>
    </recommendedName>
</protein>
<dbReference type="Pfam" id="PF01547">
    <property type="entry name" value="SBP_bac_1"/>
    <property type="match status" value="1"/>
</dbReference>
<keyword evidence="3" id="KW-0732">Signal</keyword>
<evidence type="ECO:0008006" key="6">
    <source>
        <dbReference type="Google" id="ProtNLM"/>
    </source>
</evidence>
<evidence type="ECO:0000256" key="2">
    <source>
        <dbReference type="ARBA" id="ARBA00008520"/>
    </source>
</evidence>
<comment type="subcellular location">
    <subcellularLocation>
        <location evidence="1">Periplasm</location>
    </subcellularLocation>
</comment>
<evidence type="ECO:0000313" key="4">
    <source>
        <dbReference type="EMBL" id="KGE73491.1"/>
    </source>
</evidence>
<feature type="chain" id="PRO_5001946503" description="ABC transporter substrate-binding protein" evidence="3">
    <location>
        <begin position="22"/>
        <end position="476"/>
    </location>
</feature>
<evidence type="ECO:0000256" key="3">
    <source>
        <dbReference type="SAM" id="SignalP"/>
    </source>
</evidence>
<name>A0A098R137_9SPIO</name>
<gene>
    <name evidence="4" type="ORF">DC28_03335</name>
</gene>
<dbReference type="PANTHER" id="PTHR43649">
    <property type="entry name" value="ARABINOSE-BINDING PROTEIN-RELATED"/>
    <property type="match status" value="1"/>
</dbReference>
<proteinExistence type="inferred from homology"/>
<comment type="similarity">
    <text evidence="2">Belongs to the bacterial solute-binding protein 1 family.</text>
</comment>
<comment type="caution">
    <text evidence="4">The sequence shown here is derived from an EMBL/GenBank/DDBJ whole genome shotgun (WGS) entry which is preliminary data.</text>
</comment>
<dbReference type="GO" id="GO:0042597">
    <property type="term" value="C:periplasmic space"/>
    <property type="evidence" value="ECO:0007669"/>
    <property type="project" value="UniProtKB-SubCell"/>
</dbReference>
<sequence>MKPSLYSPLAALLLVSILSCGQPDQPRNGQAGTADPPGTASQLIGHALKYDPNKSVNGGKPIQIEFWTQVDYEDIYQQLVQDYMALHPNVEITLSSLSWSDHRSRLAAALETGIGPDLFHMHNSMSSQLIAHLEPYPRTVFPLEILEQDFRQVRSHLLDGHLYFIDTGLMTGAMLYNIQHWKEAGLTDADIPKNWDQLYALAQKLTIQDDDGTVIRAGFNPNGMGYPLFAALNLQQGLPLFSYSNPRRPLIAFQESLRSLEYIRRFYTEPRVTDPYLPEAHESFGFGSSSIIYAWGWVLNWLNRNAPQIDFATFPLPSWTGEIPPAYDRNNGEVSMGVNRHAPLENQAVAFDLIAYYLASDAYLLTLSQQFGTYPSKISLDANDGIVDGQNLSAFQTILERTVWPGALPQTYEEHLVRYVLDPVLIDGADPVMALVTADRVITPIMRFESFLSREQRYVHAGEFKREYYAIPSGSE</sequence>
<keyword evidence="5" id="KW-1185">Reference proteome</keyword>
<dbReference type="STRING" id="1480694.DC28_03335"/>